<dbReference type="Gene3D" id="1.20.1440.20">
    <property type="entry name" value="LemA-like domain"/>
    <property type="match status" value="1"/>
</dbReference>
<protein>
    <recommendedName>
        <fullName evidence="9">LemA family protein</fullName>
    </recommendedName>
</protein>
<name>A0A6C2US95_9BACT</name>
<dbReference type="AlphaFoldDB" id="A0A6C2US95"/>
<keyword evidence="8" id="KW-1185">Reference proteome</keyword>
<reference evidence="7 8" key="1">
    <citation type="submission" date="2019-04" db="EMBL/GenBank/DDBJ databases">
        <authorList>
            <person name="Van Vliet M D."/>
        </authorList>
    </citation>
    <scope>NUCLEOTIDE SEQUENCE [LARGE SCALE GENOMIC DNA]</scope>
    <source>
        <strain evidence="7 8">F21</strain>
    </source>
</reference>
<dbReference type="Proteomes" id="UP000346198">
    <property type="component" value="Unassembled WGS sequence"/>
</dbReference>
<sequence length="190" mass="20894">MKAALIGIGGVLAVVVVGFMIFISINNKIIDRDETTIQAWANVETVLQRRYDLIPNLVNTVKGYASHEKELLEEVTRLRSQWGAAKASGNAAQSVKSAGMLESALGRLMVVVEKYPDLKANQNFLALQDELAGTENRISVERRRYNESVAAYNKMIRKYPGSMVAGMKGYEKKTPFEAAPQASAAPVVEF</sequence>
<dbReference type="EMBL" id="CAAHFH010000002">
    <property type="protein sequence ID" value="VGO22097.1"/>
    <property type="molecule type" value="Genomic_DNA"/>
</dbReference>
<evidence type="ECO:0000256" key="3">
    <source>
        <dbReference type="ARBA" id="ARBA00022692"/>
    </source>
</evidence>
<evidence type="ECO:0000256" key="5">
    <source>
        <dbReference type="ARBA" id="ARBA00023136"/>
    </source>
</evidence>
<evidence type="ECO:0000313" key="7">
    <source>
        <dbReference type="EMBL" id="VGO22097.1"/>
    </source>
</evidence>
<evidence type="ECO:0000256" key="1">
    <source>
        <dbReference type="ARBA" id="ARBA00004167"/>
    </source>
</evidence>
<keyword evidence="3 6" id="KW-0812">Transmembrane</keyword>
<organism evidence="7 8">
    <name type="scientific">Pontiella sulfatireligans</name>
    <dbReference type="NCBI Taxonomy" id="2750658"/>
    <lineage>
        <taxon>Bacteria</taxon>
        <taxon>Pseudomonadati</taxon>
        <taxon>Kiritimatiellota</taxon>
        <taxon>Kiritimatiellia</taxon>
        <taxon>Kiritimatiellales</taxon>
        <taxon>Pontiellaceae</taxon>
        <taxon>Pontiella</taxon>
    </lineage>
</organism>
<evidence type="ECO:0000256" key="2">
    <source>
        <dbReference type="ARBA" id="ARBA00008854"/>
    </source>
</evidence>
<dbReference type="PANTHER" id="PTHR34478:SF2">
    <property type="entry name" value="MEMBRANE PROTEIN"/>
    <property type="match status" value="1"/>
</dbReference>
<keyword evidence="4 6" id="KW-1133">Transmembrane helix</keyword>
<evidence type="ECO:0000256" key="6">
    <source>
        <dbReference type="SAM" id="Phobius"/>
    </source>
</evidence>
<evidence type="ECO:0008006" key="9">
    <source>
        <dbReference type="Google" id="ProtNLM"/>
    </source>
</evidence>
<dbReference type="InterPro" id="IPR023353">
    <property type="entry name" value="LemA-like_dom_sf"/>
</dbReference>
<keyword evidence="5 6" id="KW-0472">Membrane</keyword>
<feature type="transmembrane region" description="Helical" evidence="6">
    <location>
        <begin position="6"/>
        <end position="25"/>
    </location>
</feature>
<dbReference type="PANTHER" id="PTHR34478">
    <property type="entry name" value="PROTEIN LEMA"/>
    <property type="match status" value="1"/>
</dbReference>
<comment type="similarity">
    <text evidence="2">Belongs to the LemA family.</text>
</comment>
<gene>
    <name evidence="7" type="ORF">SCARR_04178</name>
</gene>
<evidence type="ECO:0000256" key="4">
    <source>
        <dbReference type="ARBA" id="ARBA00022989"/>
    </source>
</evidence>
<evidence type="ECO:0000313" key="8">
    <source>
        <dbReference type="Proteomes" id="UP000346198"/>
    </source>
</evidence>
<dbReference type="GO" id="GO:0016020">
    <property type="term" value="C:membrane"/>
    <property type="evidence" value="ECO:0007669"/>
    <property type="project" value="UniProtKB-SubCell"/>
</dbReference>
<dbReference type="InterPro" id="IPR007156">
    <property type="entry name" value="MamQ_LemA"/>
</dbReference>
<dbReference type="Pfam" id="PF04011">
    <property type="entry name" value="LemA"/>
    <property type="match status" value="1"/>
</dbReference>
<dbReference type="SUPFAM" id="SSF140478">
    <property type="entry name" value="LemA-like"/>
    <property type="match status" value="1"/>
</dbReference>
<accession>A0A6C2US95</accession>
<dbReference type="RefSeq" id="WP_136063506.1">
    <property type="nucleotide sequence ID" value="NZ_CAAHFH010000002.1"/>
</dbReference>
<comment type="subcellular location">
    <subcellularLocation>
        <location evidence="1">Membrane</location>
        <topology evidence="1">Single-pass membrane protein</topology>
    </subcellularLocation>
</comment>
<proteinExistence type="inferred from homology"/>